<accession>A0AC34RK24</accession>
<evidence type="ECO:0000313" key="2">
    <source>
        <dbReference type="WBParaSite" id="JU765_v2.g7735.t1"/>
    </source>
</evidence>
<dbReference type="Proteomes" id="UP000887576">
    <property type="component" value="Unplaced"/>
</dbReference>
<organism evidence="1 2">
    <name type="scientific">Panagrolaimus sp. JU765</name>
    <dbReference type="NCBI Taxonomy" id="591449"/>
    <lineage>
        <taxon>Eukaryota</taxon>
        <taxon>Metazoa</taxon>
        <taxon>Ecdysozoa</taxon>
        <taxon>Nematoda</taxon>
        <taxon>Chromadorea</taxon>
        <taxon>Rhabditida</taxon>
        <taxon>Tylenchina</taxon>
        <taxon>Panagrolaimomorpha</taxon>
        <taxon>Panagrolaimoidea</taxon>
        <taxon>Panagrolaimidae</taxon>
        <taxon>Panagrolaimus</taxon>
    </lineage>
</organism>
<name>A0AC34RK24_9BILA</name>
<dbReference type="WBParaSite" id="JU765_v2.g7735.t1">
    <property type="protein sequence ID" value="JU765_v2.g7735.t1"/>
    <property type="gene ID" value="JU765_v2.g7735"/>
</dbReference>
<evidence type="ECO:0000313" key="1">
    <source>
        <dbReference type="Proteomes" id="UP000887576"/>
    </source>
</evidence>
<reference evidence="2" key="1">
    <citation type="submission" date="2022-11" db="UniProtKB">
        <authorList>
            <consortium name="WormBaseParasite"/>
        </authorList>
    </citation>
    <scope>IDENTIFICATION</scope>
</reference>
<protein>
    <submittedName>
        <fullName evidence="2">SAP domain-containing protein</fullName>
    </submittedName>
</protein>
<sequence length="652" mass="73180">MSEEDPLVDGVLLSTLKVVDLRAELKKRGLSGSGNKKELAERLKAFILQGAAEYSDNSAHGSPVKSPQPSNSFIAQYRASQQQMLAEVNRPEDNVTDTNGNRDSTSPKKGVKEEEVKEPSPEKPAEPTKEPVKDEVFEKITVQEPVQPLVAAEEPAIQKSEAVDKVSTESTAEDIKVTEESIKVEEKHDVGTAQANQTRADEDINLPGVSQEASHEISQEPADRSRDGSVNQVSGAENDESSAHSSPDRKSPLPSITSPSKINGSAKMSSEVPEELDYDDDTNIKPKKEPEVYTEGIVYVKSPEPPKKVSKVSPVATEALTEDGFIRRHEASPAKNEESVYIHVKNLKRPFTLPSLYAVLKKYGEFDTESDFWIDAIRSHCLVKFAEVEQAIKARNALHRVEWPPGNMTEISVDFTDADEFDKFRGVIKKVVKNRSPSPVPENVTPPVEEEKEEKTQKRKQNFESKYEFYDLAESKSMNELFRKTTTEPMIYYLPLNDEEAARNQAKKAIERREKKMSPRSPSVNSKRRAISPRNRSRSPDRKRERKDSGPRRRSPVSPPKRKSSDSPPPKRRSSNSPPLKRVSPSPVPKRRSPDSPPSVRRSIGSPVPKRRSRSPPPRRRSPGPSKRRSPASPPPKRRYSPRRRSISPRRR</sequence>
<proteinExistence type="predicted"/>